<comment type="caution">
    <text evidence="2">The sequence shown here is derived from an EMBL/GenBank/DDBJ whole genome shotgun (WGS) entry which is preliminary data.</text>
</comment>
<evidence type="ECO:0000313" key="3">
    <source>
        <dbReference type="Proteomes" id="UP001501116"/>
    </source>
</evidence>
<proteinExistence type="predicted"/>
<organism evidence="2 3">
    <name type="scientific">Amycolatopsis minnesotensis</name>
    <dbReference type="NCBI Taxonomy" id="337894"/>
    <lineage>
        <taxon>Bacteria</taxon>
        <taxon>Bacillati</taxon>
        <taxon>Actinomycetota</taxon>
        <taxon>Actinomycetes</taxon>
        <taxon>Pseudonocardiales</taxon>
        <taxon>Pseudonocardiaceae</taxon>
        <taxon>Amycolatopsis</taxon>
    </lineage>
</organism>
<reference evidence="3" key="1">
    <citation type="journal article" date="2019" name="Int. J. Syst. Evol. Microbiol.">
        <title>The Global Catalogue of Microorganisms (GCM) 10K type strain sequencing project: providing services to taxonomists for standard genome sequencing and annotation.</title>
        <authorList>
            <consortium name="The Broad Institute Genomics Platform"/>
            <consortium name="The Broad Institute Genome Sequencing Center for Infectious Disease"/>
            <person name="Wu L."/>
            <person name="Ma J."/>
        </authorList>
    </citation>
    <scope>NUCLEOTIDE SEQUENCE [LARGE SCALE GENOMIC DNA]</scope>
    <source>
        <strain evidence="3">JCM 14545</strain>
    </source>
</reference>
<protein>
    <submittedName>
        <fullName evidence="2">Uncharacterized protein</fullName>
    </submittedName>
</protein>
<accession>A0ABP5E8C5</accession>
<dbReference type="EMBL" id="BAAANN010000065">
    <property type="protein sequence ID" value="GAA1992516.1"/>
    <property type="molecule type" value="Genomic_DNA"/>
</dbReference>
<gene>
    <name evidence="2" type="ORF">GCM10009754_84390</name>
</gene>
<feature type="region of interest" description="Disordered" evidence="1">
    <location>
        <begin position="142"/>
        <end position="176"/>
    </location>
</feature>
<sequence length="176" mass="18441">MFGQRVLAAVDRADQRGRAGRPGVLAGPLFRTPAAGKPVLRRGKVVGELLVPTPLLLVRRLPPLALGEPALAVTRVTAAVGARPAVAGRVEVEHRGDDIGEQGAVVAHQHHAARVLAQPVGEVGEPVRVEVVGRLVEQEQVVPRAEQARQAHPVALPDRQGGQPPAPVVDGAERGE</sequence>
<name>A0ABP5E8C5_9PSEU</name>
<keyword evidence="3" id="KW-1185">Reference proteome</keyword>
<evidence type="ECO:0000256" key="1">
    <source>
        <dbReference type="SAM" id="MobiDB-lite"/>
    </source>
</evidence>
<dbReference type="Proteomes" id="UP001501116">
    <property type="component" value="Unassembled WGS sequence"/>
</dbReference>
<evidence type="ECO:0000313" key="2">
    <source>
        <dbReference type="EMBL" id="GAA1992516.1"/>
    </source>
</evidence>